<organism evidence="1">
    <name type="scientific">marine sediment metagenome</name>
    <dbReference type="NCBI Taxonomy" id="412755"/>
    <lineage>
        <taxon>unclassified sequences</taxon>
        <taxon>metagenomes</taxon>
        <taxon>ecological metagenomes</taxon>
    </lineage>
</organism>
<evidence type="ECO:0000313" key="1">
    <source>
        <dbReference type="EMBL" id="KKL19110.1"/>
    </source>
</evidence>
<sequence length="373" mass="39934">IGSGPIQNIHWLMSLGRLLMGTAENSTDIDAARIEGDSVLGARSSTFGEPLTPSNFNLKDEVPKAVYVDRSKQRLMELAPSQNTDSSGVDAYESLDLSVFTPDFNAAGIAQIAVQTKPDVRIHCVRDDGTVGVLVYDRLENVVCWVNVTTPGATGLVEDVSVLPGAVEDQVYYIVKRTVNSSTVRTIEKWALESECVGGQLNKQADGFVVYDSTATTTPFTTELLHLRDETVEVWADGADVGTHLVSAAGAITLSVAASKVIAGLGYTAQFKSTKLASVEGIGLAERKRVANLGFILKNTHYQGLKFGPSFTKLDNLPKVVAGAAQAADTVWSEFDEPVIPFRGVWDTDSRICLQAAAPRPCTVLAIVGEVTE</sequence>
<feature type="non-terminal residue" evidence="1">
    <location>
        <position position="1"/>
    </location>
</feature>
<name>A0A0F9BBM1_9ZZZZ</name>
<reference evidence="1" key="1">
    <citation type="journal article" date="2015" name="Nature">
        <title>Complex archaea that bridge the gap between prokaryotes and eukaryotes.</title>
        <authorList>
            <person name="Spang A."/>
            <person name="Saw J.H."/>
            <person name="Jorgensen S.L."/>
            <person name="Zaremba-Niedzwiedzka K."/>
            <person name="Martijn J."/>
            <person name="Lind A.E."/>
            <person name="van Eijk R."/>
            <person name="Schleper C."/>
            <person name="Guy L."/>
            <person name="Ettema T.J."/>
        </authorList>
    </citation>
    <scope>NUCLEOTIDE SEQUENCE</scope>
</reference>
<comment type="caution">
    <text evidence="1">The sequence shown here is derived from an EMBL/GenBank/DDBJ whole genome shotgun (WGS) entry which is preliminary data.</text>
</comment>
<proteinExistence type="predicted"/>
<accession>A0A0F9BBM1</accession>
<dbReference type="EMBL" id="LAZR01038607">
    <property type="protein sequence ID" value="KKL19110.1"/>
    <property type="molecule type" value="Genomic_DNA"/>
</dbReference>
<protein>
    <submittedName>
        <fullName evidence="1">Uncharacterized protein</fullName>
    </submittedName>
</protein>
<gene>
    <name evidence="1" type="ORF">LCGC14_2468750</name>
</gene>
<dbReference type="AlphaFoldDB" id="A0A0F9BBM1"/>